<evidence type="ECO:0000256" key="5">
    <source>
        <dbReference type="ARBA" id="ARBA00023136"/>
    </source>
</evidence>
<feature type="domain" description="Topo IIA-type catalytic" evidence="10">
    <location>
        <begin position="44"/>
        <end position="514"/>
    </location>
</feature>
<dbReference type="Gene3D" id="1.10.268.10">
    <property type="entry name" value="Topoisomerase, domain 3"/>
    <property type="match status" value="1"/>
</dbReference>
<evidence type="ECO:0000256" key="1">
    <source>
        <dbReference type="ARBA" id="ARBA00000185"/>
    </source>
</evidence>
<dbReference type="InterPro" id="IPR035516">
    <property type="entry name" value="Gyrase/topoIV_suA_C"/>
</dbReference>
<keyword evidence="3 7" id="KW-0799">Topoisomerase</keyword>
<dbReference type="SUPFAM" id="SSF101904">
    <property type="entry name" value="GyrA/ParC C-terminal domain-like"/>
    <property type="match status" value="1"/>
</dbReference>
<dbReference type="InterPro" id="IPR013758">
    <property type="entry name" value="Topo_IIA_A/C_ab"/>
</dbReference>
<dbReference type="Gene3D" id="2.120.10.90">
    <property type="entry name" value="DNA gyrase/topoisomerase IV, subunit A, C-terminal"/>
    <property type="match status" value="1"/>
</dbReference>
<comment type="caution">
    <text evidence="11">The sequence shown here is derived from an EMBL/GenBank/DDBJ whole genome shotgun (WGS) entry which is preliminary data.</text>
</comment>
<dbReference type="GO" id="GO:0019897">
    <property type="term" value="C:extrinsic component of plasma membrane"/>
    <property type="evidence" value="ECO:0007669"/>
    <property type="project" value="UniProtKB-UniRule"/>
</dbReference>
<dbReference type="EC" id="5.6.2.2" evidence="7"/>
<dbReference type="InterPro" id="IPR013760">
    <property type="entry name" value="Topo_IIA-like_dom_sf"/>
</dbReference>
<feature type="region of interest" description="Disordered" evidence="9">
    <location>
        <begin position="1"/>
        <end position="20"/>
    </location>
</feature>
<evidence type="ECO:0000256" key="6">
    <source>
        <dbReference type="ARBA" id="ARBA00023235"/>
    </source>
</evidence>
<sequence>MSDIIQDDPEMPEDGLNESAEPLRRAIGERYLTYALSTIMHRALPDARDGLKPVHRRILYAMSRLKLASSGGFLKSAKISGDTMGDFHPHGDAAIYDAMARLAQDFSVRYPLVDGQGNFGNIDGDNPAASRYTEARMTKVAEAMLEGLNEDSVDFRDNYDGRLTEPAVLPATFPNLLANGSSGIAVGMATNIPPHNIAELCDACLHLIKTPDARDETLLNYVPGPDFPTGGVIVEPRESILETYQTGRGAFRLRCKWEVEDLGRGTWQIVVTEIPYQVQKSKLIEKIAEAIQLKKIPILGDVRDESAEDIRLIIEPKSKNVDPDILMNALFKNSDLEIRFNLNMNVLIDGVTPKVCSLKEVLRAFLDHRRDVLQRRSTYRMGQIDKRLDVLKGYIIAFLNLDRVIEIIRNEDDPKAVMLAEDWGDGVYLNEPQAEAILNMRLRSLRRLEEMELKREHDELLEERKGLEELLADEGLQWGRISDQLKETKKTFGKAYDGGLRRTQFSEAVEVEDVPIEAMIEREPITVVCSEMGWVRAMSGHIALDKELKFKDGDGPRFMFHAETTDRLLVFGANGRFYTVPASSLPGGRGMGEPLRLMIDLPNDAEIVDFFIHQPDRKLLVASTAGDGFVVPESDVLAQTRTGKQVLNVRGDVTALTCKSIEGDSVACVGENRKVLIFGVDELPEMGRGKGVRLQKYKDGGLSDVRTFNREEGLTWLDPAGRTRTEIELDEWAGKRAGAGRMAPRGFPRDNKFT</sequence>
<dbReference type="SMART" id="SM00434">
    <property type="entry name" value="TOP4c"/>
    <property type="match status" value="1"/>
</dbReference>
<protein>
    <recommendedName>
        <fullName evidence="7">DNA topoisomerase 4 subunit A</fullName>
        <ecNumber evidence="7">5.6.2.2</ecNumber>
    </recommendedName>
    <alternativeName>
        <fullName evidence="7">Topoisomerase IV subunit A</fullName>
    </alternativeName>
</protein>
<dbReference type="Gene3D" id="3.30.1360.40">
    <property type="match status" value="1"/>
</dbReference>
<evidence type="ECO:0000259" key="10">
    <source>
        <dbReference type="PROSITE" id="PS52040"/>
    </source>
</evidence>
<gene>
    <name evidence="7 11" type="primary">parC</name>
    <name evidence="11" type="ORF">H1D41_04765</name>
</gene>
<dbReference type="InterPro" id="IPR013757">
    <property type="entry name" value="Topo_IIA_A_a_sf"/>
</dbReference>
<feature type="site" description="Interaction with DNA" evidence="7">
    <location>
        <position position="90"/>
    </location>
</feature>
<evidence type="ECO:0000313" key="11">
    <source>
        <dbReference type="EMBL" id="MBI1492942.1"/>
    </source>
</evidence>
<feature type="site" description="Interaction with DNA" evidence="7">
    <location>
        <position position="88"/>
    </location>
</feature>
<dbReference type="NCBIfam" id="NF004044">
    <property type="entry name" value="PRK05561.1"/>
    <property type="match status" value="1"/>
</dbReference>
<dbReference type="GO" id="GO:0005524">
    <property type="term" value="F:ATP binding"/>
    <property type="evidence" value="ECO:0007669"/>
    <property type="project" value="InterPro"/>
</dbReference>
<dbReference type="InterPro" id="IPR002205">
    <property type="entry name" value="Topo_IIA_dom_A"/>
</dbReference>
<organism evidence="11 12">
    <name type="scientific">Halocynthiibacter styelae</name>
    <dbReference type="NCBI Taxonomy" id="2761955"/>
    <lineage>
        <taxon>Bacteria</taxon>
        <taxon>Pseudomonadati</taxon>
        <taxon>Pseudomonadota</taxon>
        <taxon>Alphaproteobacteria</taxon>
        <taxon>Rhodobacterales</taxon>
        <taxon>Paracoccaceae</taxon>
        <taxon>Halocynthiibacter</taxon>
    </lineage>
</organism>
<evidence type="ECO:0000256" key="3">
    <source>
        <dbReference type="ARBA" id="ARBA00023029"/>
    </source>
</evidence>
<dbReference type="GO" id="GO:0003677">
    <property type="term" value="F:DNA binding"/>
    <property type="evidence" value="ECO:0007669"/>
    <property type="project" value="UniProtKB-UniRule"/>
</dbReference>
<evidence type="ECO:0000256" key="9">
    <source>
        <dbReference type="SAM" id="MobiDB-lite"/>
    </source>
</evidence>
<dbReference type="GO" id="GO:0007059">
    <property type="term" value="P:chromosome segregation"/>
    <property type="evidence" value="ECO:0007669"/>
    <property type="project" value="UniProtKB-UniRule"/>
</dbReference>
<dbReference type="HAMAP" id="MF_00936">
    <property type="entry name" value="ParC_type1"/>
    <property type="match status" value="1"/>
</dbReference>
<comment type="function">
    <text evidence="7">Topoisomerase IV is essential for chromosome segregation. It relaxes supercoiled DNA. Performs the decatenation events required during the replication of a circular DNA molecule.</text>
</comment>
<dbReference type="GO" id="GO:0009330">
    <property type="term" value="C:DNA topoisomerase type II (double strand cut, ATP-hydrolyzing) complex"/>
    <property type="evidence" value="ECO:0007669"/>
    <property type="project" value="TreeGrafter"/>
</dbReference>
<dbReference type="GO" id="GO:0006265">
    <property type="term" value="P:DNA topological change"/>
    <property type="evidence" value="ECO:0007669"/>
    <property type="project" value="UniProtKB-UniRule"/>
</dbReference>
<comment type="catalytic activity">
    <reaction evidence="1 7 8">
        <text>ATP-dependent breakage, passage and rejoining of double-stranded DNA.</text>
        <dbReference type="EC" id="5.6.2.2"/>
    </reaction>
</comment>
<feature type="active site" description="O-(5'-phospho-DNA)-tyrosine intermediate" evidence="7 8">
    <location>
        <position position="132"/>
    </location>
</feature>
<comment type="subunit">
    <text evidence="7">Heterotetramer composed of ParC and ParE.</text>
</comment>
<dbReference type="GO" id="GO:0005737">
    <property type="term" value="C:cytoplasm"/>
    <property type="evidence" value="ECO:0007669"/>
    <property type="project" value="TreeGrafter"/>
</dbReference>
<evidence type="ECO:0000256" key="2">
    <source>
        <dbReference type="ARBA" id="ARBA00022475"/>
    </source>
</evidence>
<dbReference type="PANTHER" id="PTHR43493">
    <property type="entry name" value="DNA GYRASE/TOPOISOMERASE SUBUNIT A"/>
    <property type="match status" value="1"/>
</dbReference>
<dbReference type="GO" id="GO:0005694">
    <property type="term" value="C:chromosome"/>
    <property type="evidence" value="ECO:0007669"/>
    <property type="project" value="InterPro"/>
</dbReference>
<feature type="compositionally biased region" description="Acidic residues" evidence="9">
    <location>
        <begin position="1"/>
        <end position="16"/>
    </location>
</feature>
<reference evidence="11" key="1">
    <citation type="submission" date="2020-10" db="EMBL/GenBank/DDBJ databases">
        <title>Paenihalocynthiibacter styelae gen. nov., sp. nov., isolated from stalked sea squirt Styela clava.</title>
        <authorList>
            <person name="Kim Y.-O."/>
            <person name="Yoon J.-H."/>
        </authorList>
    </citation>
    <scope>NUCLEOTIDE SEQUENCE</scope>
    <source>
        <strain evidence="11">MYP1-1</strain>
    </source>
</reference>
<dbReference type="Proteomes" id="UP000640583">
    <property type="component" value="Unassembled WGS sequence"/>
</dbReference>
<keyword evidence="2 7" id="KW-1003">Cell membrane</keyword>
<evidence type="ECO:0000256" key="8">
    <source>
        <dbReference type="PROSITE-ProRule" id="PRU01384"/>
    </source>
</evidence>
<dbReference type="NCBIfam" id="TIGR01062">
    <property type="entry name" value="parC_Gneg"/>
    <property type="match status" value="1"/>
</dbReference>
<dbReference type="SUPFAM" id="SSF56719">
    <property type="entry name" value="Type II DNA topoisomerase"/>
    <property type="match status" value="1"/>
</dbReference>
<name>A0A8J7IDT2_9RHOB</name>
<dbReference type="CDD" id="cd00187">
    <property type="entry name" value="TOP4c"/>
    <property type="match status" value="1"/>
</dbReference>
<keyword evidence="12" id="KW-1185">Reference proteome</keyword>
<feature type="site" description="Transition state stabilizer" evidence="7">
    <location>
        <position position="131"/>
    </location>
</feature>
<dbReference type="PANTHER" id="PTHR43493:SF1">
    <property type="entry name" value="DNA TOPOISOMERASE 4 SUBUNIT A"/>
    <property type="match status" value="1"/>
</dbReference>
<accession>A0A8J7IDT2</accession>
<keyword evidence="6 7" id="KW-0413">Isomerase</keyword>
<dbReference type="GO" id="GO:0003918">
    <property type="term" value="F:DNA topoisomerase type II (double strand cut, ATP-hydrolyzing) activity"/>
    <property type="evidence" value="ECO:0007669"/>
    <property type="project" value="UniProtKB-UniRule"/>
</dbReference>
<proteinExistence type="inferred from homology"/>
<dbReference type="Gene3D" id="3.90.199.10">
    <property type="entry name" value="Topoisomerase II, domain 5"/>
    <property type="match status" value="1"/>
</dbReference>
<evidence type="ECO:0000313" key="12">
    <source>
        <dbReference type="Proteomes" id="UP000640583"/>
    </source>
</evidence>
<dbReference type="Pfam" id="PF00521">
    <property type="entry name" value="DNA_topoisoIV"/>
    <property type="match status" value="1"/>
</dbReference>
<evidence type="ECO:0000256" key="7">
    <source>
        <dbReference type="HAMAP-Rule" id="MF_00936"/>
    </source>
</evidence>
<dbReference type="InterPro" id="IPR006691">
    <property type="entry name" value="GyrA/parC_rep"/>
</dbReference>
<evidence type="ECO:0000256" key="4">
    <source>
        <dbReference type="ARBA" id="ARBA00023125"/>
    </source>
</evidence>
<dbReference type="RefSeq" id="WP_228847835.1">
    <property type="nucleotide sequence ID" value="NZ_JADCKQ010000003.1"/>
</dbReference>
<keyword evidence="4 7" id="KW-0238">DNA-binding</keyword>
<feature type="site" description="Interaction with DNA" evidence="7">
    <location>
        <position position="52"/>
    </location>
</feature>
<dbReference type="InterPro" id="IPR005742">
    <property type="entry name" value="TopoIV_A_Gneg"/>
</dbReference>
<dbReference type="AlphaFoldDB" id="A0A8J7IDT2"/>
<keyword evidence="5 7" id="KW-0472">Membrane</keyword>
<comment type="similarity">
    <text evidence="7">Belongs to the type II topoisomerase GyrA/ParC subunit family. ParC type 1 subfamily.</text>
</comment>
<dbReference type="InterPro" id="IPR050220">
    <property type="entry name" value="Type_II_DNA_Topoisomerases"/>
</dbReference>
<dbReference type="Pfam" id="PF03989">
    <property type="entry name" value="DNA_gyraseA_C"/>
    <property type="match status" value="3"/>
</dbReference>
<comment type="subcellular location">
    <subcellularLocation>
        <location evidence="7">Cell membrane</location>
        <topology evidence="7">Peripheral membrane protein</topology>
    </subcellularLocation>
</comment>
<dbReference type="EMBL" id="JADCKQ010000003">
    <property type="protein sequence ID" value="MBI1492942.1"/>
    <property type="molecule type" value="Genomic_DNA"/>
</dbReference>
<dbReference type="PROSITE" id="PS52040">
    <property type="entry name" value="TOPO_IIA"/>
    <property type="match status" value="1"/>
</dbReference>